<dbReference type="GO" id="GO:0003700">
    <property type="term" value="F:DNA-binding transcription factor activity"/>
    <property type="evidence" value="ECO:0007669"/>
    <property type="project" value="InterPro"/>
</dbReference>
<comment type="caution">
    <text evidence="5">The sequence shown here is derived from an EMBL/GenBank/DDBJ whole genome shotgun (WGS) entry which is preliminary data.</text>
</comment>
<keyword evidence="6" id="KW-1185">Reference proteome</keyword>
<dbReference type="Proteomes" id="UP000621560">
    <property type="component" value="Unassembled WGS sequence"/>
</dbReference>
<evidence type="ECO:0000256" key="1">
    <source>
        <dbReference type="ARBA" id="ARBA00023015"/>
    </source>
</evidence>
<dbReference type="GO" id="GO:0003677">
    <property type="term" value="F:DNA binding"/>
    <property type="evidence" value="ECO:0007669"/>
    <property type="project" value="UniProtKB-KW"/>
</dbReference>
<dbReference type="InterPro" id="IPR036390">
    <property type="entry name" value="WH_DNA-bd_sf"/>
</dbReference>
<reference evidence="5" key="1">
    <citation type="submission" date="2020-09" db="EMBL/GenBank/DDBJ databases">
        <title>A novel bacterium of genus Paenibacillus, isolated from South China Sea.</title>
        <authorList>
            <person name="Huang H."/>
            <person name="Mo K."/>
            <person name="Hu Y."/>
        </authorList>
    </citation>
    <scope>NUCLEOTIDE SEQUENCE</scope>
    <source>
        <strain evidence="5">IB182496</strain>
    </source>
</reference>
<dbReference type="PANTHER" id="PTHR42756">
    <property type="entry name" value="TRANSCRIPTIONAL REGULATOR, MARR"/>
    <property type="match status" value="1"/>
</dbReference>
<dbReference type="InterPro" id="IPR023187">
    <property type="entry name" value="Tscrpt_reg_MarR-type_CS"/>
</dbReference>
<evidence type="ECO:0000313" key="5">
    <source>
        <dbReference type="EMBL" id="MBD2844526.1"/>
    </source>
</evidence>
<name>A0A927BPW2_9BACL</name>
<dbReference type="RefSeq" id="WP_190915285.1">
    <property type="nucleotide sequence ID" value="NZ_JACXIZ010000011.1"/>
</dbReference>
<gene>
    <name evidence="5" type="ORF">IDH44_04935</name>
</gene>
<sequence>MRTREEQERHWQHLNRLDEAFRQLRKLLLTEWNKRGVAGLGVTQAKLLFKLSAQGAQKVSALAEMLAVTSGAVTGMADQLIEQGLVSRERSETDRRIVMLDITEEGRKLVEDINSRKLEIMELLTVGLEEGELQELSRLMGKLVDAHAQRD</sequence>
<dbReference type="InterPro" id="IPR000835">
    <property type="entry name" value="HTH_MarR-typ"/>
</dbReference>
<dbReference type="PRINTS" id="PR00598">
    <property type="entry name" value="HTHMARR"/>
</dbReference>
<evidence type="ECO:0000256" key="2">
    <source>
        <dbReference type="ARBA" id="ARBA00023125"/>
    </source>
</evidence>
<accession>A0A927BPW2</accession>
<dbReference type="PROSITE" id="PS01117">
    <property type="entry name" value="HTH_MARR_1"/>
    <property type="match status" value="1"/>
</dbReference>
<dbReference type="AlphaFoldDB" id="A0A927BPW2"/>
<dbReference type="Gene3D" id="1.10.10.10">
    <property type="entry name" value="Winged helix-like DNA-binding domain superfamily/Winged helix DNA-binding domain"/>
    <property type="match status" value="1"/>
</dbReference>
<evidence type="ECO:0000256" key="3">
    <source>
        <dbReference type="ARBA" id="ARBA00023163"/>
    </source>
</evidence>
<keyword evidence="1" id="KW-0805">Transcription regulation</keyword>
<dbReference type="SMART" id="SM00347">
    <property type="entry name" value="HTH_MARR"/>
    <property type="match status" value="1"/>
</dbReference>
<dbReference type="Pfam" id="PF01047">
    <property type="entry name" value="MarR"/>
    <property type="match status" value="1"/>
</dbReference>
<organism evidence="5 6">
    <name type="scientific">Paenibacillus sabuli</name>
    <dbReference type="NCBI Taxonomy" id="2772509"/>
    <lineage>
        <taxon>Bacteria</taxon>
        <taxon>Bacillati</taxon>
        <taxon>Bacillota</taxon>
        <taxon>Bacilli</taxon>
        <taxon>Bacillales</taxon>
        <taxon>Paenibacillaceae</taxon>
        <taxon>Paenibacillus</taxon>
    </lineage>
</organism>
<keyword evidence="3" id="KW-0804">Transcription</keyword>
<evidence type="ECO:0000313" key="6">
    <source>
        <dbReference type="Proteomes" id="UP000621560"/>
    </source>
</evidence>
<dbReference type="EMBL" id="JACXIZ010000011">
    <property type="protein sequence ID" value="MBD2844526.1"/>
    <property type="molecule type" value="Genomic_DNA"/>
</dbReference>
<keyword evidence="2" id="KW-0238">DNA-binding</keyword>
<dbReference type="InterPro" id="IPR036388">
    <property type="entry name" value="WH-like_DNA-bd_sf"/>
</dbReference>
<protein>
    <submittedName>
        <fullName evidence="5">MarR family transcriptional regulator</fullName>
    </submittedName>
</protein>
<evidence type="ECO:0000259" key="4">
    <source>
        <dbReference type="PROSITE" id="PS50995"/>
    </source>
</evidence>
<dbReference type="SUPFAM" id="SSF46785">
    <property type="entry name" value="Winged helix' DNA-binding domain"/>
    <property type="match status" value="1"/>
</dbReference>
<dbReference type="PANTHER" id="PTHR42756:SF1">
    <property type="entry name" value="TRANSCRIPTIONAL REPRESSOR OF EMRAB OPERON"/>
    <property type="match status" value="1"/>
</dbReference>
<dbReference type="PROSITE" id="PS50995">
    <property type="entry name" value="HTH_MARR_2"/>
    <property type="match status" value="1"/>
</dbReference>
<proteinExistence type="predicted"/>
<feature type="domain" description="HTH marR-type" evidence="4">
    <location>
        <begin position="10"/>
        <end position="145"/>
    </location>
</feature>